<accession>A0ABQ8HVC0</accession>
<feature type="region of interest" description="Disordered" evidence="1">
    <location>
        <begin position="166"/>
        <end position="197"/>
    </location>
</feature>
<feature type="compositionally biased region" description="Basic and acidic residues" evidence="1">
    <location>
        <begin position="264"/>
        <end position="276"/>
    </location>
</feature>
<evidence type="ECO:0000259" key="3">
    <source>
        <dbReference type="Pfam" id="PF04765"/>
    </source>
</evidence>
<feature type="domain" description="TOD1/MUCI70 glycosyltransferase-like" evidence="3">
    <location>
        <begin position="381"/>
        <end position="700"/>
    </location>
</feature>
<dbReference type="EMBL" id="JAFEMO010000007">
    <property type="protein sequence ID" value="KAH7568182.1"/>
    <property type="molecule type" value="Genomic_DNA"/>
</dbReference>
<dbReference type="InterPro" id="IPR048354">
    <property type="entry name" value="TOD1_MUCI70_glycTrfase_dom"/>
</dbReference>
<evidence type="ECO:0000256" key="2">
    <source>
        <dbReference type="SAM" id="Phobius"/>
    </source>
</evidence>
<dbReference type="InterPro" id="IPR006852">
    <property type="entry name" value="TOD1_MUCI70"/>
</dbReference>
<feature type="compositionally biased region" description="Polar residues" evidence="1">
    <location>
        <begin position="326"/>
        <end position="341"/>
    </location>
</feature>
<evidence type="ECO:0000313" key="4">
    <source>
        <dbReference type="EMBL" id="KAH7568182.1"/>
    </source>
</evidence>
<gene>
    <name evidence="4" type="ORF">JRO89_XS07G0254400</name>
</gene>
<sequence length="709" mass="81272">MAQYRQSGTERYGASSNDYLSIGIRNTATYSKPARARRSARLDKCGRRVSIGSVIVFLFLVLLVTVLAYFYISGYSSDEDDDDNNNSSISNIKGISSYHVEDDDMKNDIDFLTNVTRTDKPDTPKVLGFGQGSVLHGRDSRYWDKDDRRRDNDYNEDVVEHASMNGRSQSTHTGHVNANKKVSFDDPLKGSNQKGVGLYNEAGRNELKMYEAEYEASLKTVGQLENGNGNKNHQSNDKDFGAHREAIDADDEYDDNIEFDGTQVKENEDYGHEKADQSNVGKSQNEYRKESSDFLDAATQDKSIAEDVEEASSNSLRSRNLGGGVTNSRRGSIIGEQSTKGSRSDSKRKPRRRSSCEMKFLNSTAQLVEPLEGRKFARFFLQYTDVEEKPDGEAQWEPRFAGHQSLREREESFLAHDQKINCGFVKGPEGSPSTGFDLSEDDANYISRCHIAVVSCIFGNSDRLRVPAGKTITRLSRKNVCFVMFMDERTLETLSSEGHVPDRTGFIGLWRIVVVKNLPYDDMRRVGKIPKLLPHRLFPSARYSIWLDSKLRLQLDPLLILEYFLWRKGYEYAISNHYDRHCVWEEVAQNKKLNKYNHTVIDQQFAFYQADGLQRFDASDPRKLLPSNVPEGSFIVRAHTPMSNLFSCLWFNEVERFTPRDQLSFAYTYQKIRRMNPGKPFYLNMFKDCERRTIAKLFHHRAEEKRKVH</sequence>
<evidence type="ECO:0000256" key="1">
    <source>
        <dbReference type="SAM" id="MobiDB-lite"/>
    </source>
</evidence>
<dbReference type="PANTHER" id="PTHR12956:SF24">
    <property type="entry name" value="TRANSMEMBRANE PROTEIN (DUF616)"/>
    <property type="match status" value="1"/>
</dbReference>
<keyword evidence="5" id="KW-1185">Reference proteome</keyword>
<dbReference type="PANTHER" id="PTHR12956">
    <property type="entry name" value="ALKALINE CERAMIDASE-RELATED"/>
    <property type="match status" value="1"/>
</dbReference>
<proteinExistence type="predicted"/>
<protein>
    <recommendedName>
        <fullName evidence="3">TOD1/MUCI70 glycosyltransferase-like domain-containing protein</fullName>
    </recommendedName>
</protein>
<feature type="transmembrane region" description="Helical" evidence="2">
    <location>
        <begin position="49"/>
        <end position="72"/>
    </location>
</feature>
<keyword evidence="2" id="KW-0472">Membrane</keyword>
<reference evidence="4 5" key="1">
    <citation type="submission" date="2021-02" db="EMBL/GenBank/DDBJ databases">
        <title>Plant Genome Project.</title>
        <authorList>
            <person name="Zhang R.-G."/>
        </authorList>
    </citation>
    <scope>NUCLEOTIDE SEQUENCE [LARGE SCALE GENOMIC DNA]</scope>
    <source>
        <tissue evidence="4">Leaves</tissue>
    </source>
</reference>
<dbReference type="Proteomes" id="UP000827721">
    <property type="component" value="Unassembled WGS sequence"/>
</dbReference>
<evidence type="ECO:0000313" key="5">
    <source>
        <dbReference type="Proteomes" id="UP000827721"/>
    </source>
</evidence>
<organism evidence="4 5">
    <name type="scientific">Xanthoceras sorbifolium</name>
    <dbReference type="NCBI Taxonomy" id="99658"/>
    <lineage>
        <taxon>Eukaryota</taxon>
        <taxon>Viridiplantae</taxon>
        <taxon>Streptophyta</taxon>
        <taxon>Embryophyta</taxon>
        <taxon>Tracheophyta</taxon>
        <taxon>Spermatophyta</taxon>
        <taxon>Magnoliopsida</taxon>
        <taxon>eudicotyledons</taxon>
        <taxon>Gunneridae</taxon>
        <taxon>Pentapetalae</taxon>
        <taxon>rosids</taxon>
        <taxon>malvids</taxon>
        <taxon>Sapindales</taxon>
        <taxon>Sapindaceae</taxon>
        <taxon>Xanthoceroideae</taxon>
        <taxon>Xanthoceras</taxon>
    </lineage>
</organism>
<keyword evidence="2" id="KW-1133">Transmembrane helix</keyword>
<keyword evidence="2" id="KW-0812">Transmembrane</keyword>
<feature type="region of interest" description="Disordered" evidence="1">
    <location>
        <begin position="264"/>
        <end position="355"/>
    </location>
</feature>
<comment type="caution">
    <text evidence="4">The sequence shown here is derived from an EMBL/GenBank/DDBJ whole genome shotgun (WGS) entry which is preliminary data.</text>
</comment>
<feature type="compositionally biased region" description="Polar residues" evidence="1">
    <location>
        <begin position="166"/>
        <end position="176"/>
    </location>
</feature>
<name>A0ABQ8HVC0_9ROSI</name>
<dbReference type="Pfam" id="PF04765">
    <property type="entry name" value="TOD1_MUCI70"/>
    <property type="match status" value="1"/>
</dbReference>